<reference evidence="2 3" key="1">
    <citation type="journal article" date="2012" name="J. Bacteriol.">
        <title>Genome sequences of type strains of seven species of the marine bacterium Pseudoalteromonas.</title>
        <authorList>
            <person name="Xie B.B."/>
            <person name="Shu Y.L."/>
            <person name="Qin Q.L."/>
            <person name="Rong J.C."/>
            <person name="Zhang X.Y."/>
            <person name="Chen X.L."/>
            <person name="Shi M."/>
            <person name="He H.L."/>
            <person name="Zhou B.C."/>
            <person name="Zhang Y.Z."/>
        </authorList>
    </citation>
    <scope>NUCLEOTIDE SEQUENCE [LARGE SCALE GENOMIC DNA]</scope>
    <source>
        <strain evidence="2 3">A 37-1-2</strain>
    </source>
</reference>
<dbReference type="AlphaFoldDB" id="A0A290S305"/>
<dbReference type="RefSeq" id="WP_010552708.1">
    <property type="nucleotide sequence ID" value="NZ_CP011025.1"/>
</dbReference>
<feature type="transmembrane region" description="Helical" evidence="1">
    <location>
        <begin position="6"/>
        <end position="24"/>
    </location>
</feature>
<feature type="transmembrane region" description="Helical" evidence="1">
    <location>
        <begin position="36"/>
        <end position="57"/>
    </location>
</feature>
<keyword evidence="1" id="KW-0812">Transmembrane</keyword>
<proteinExistence type="predicted"/>
<dbReference type="KEGG" id="part:PARC_a1921"/>
<accession>A0A290S305</accession>
<organism evidence="2 3">
    <name type="scientific">Pseudoalteromonas arctica A 37-1-2</name>
    <dbReference type="NCBI Taxonomy" id="1117313"/>
    <lineage>
        <taxon>Bacteria</taxon>
        <taxon>Pseudomonadati</taxon>
        <taxon>Pseudomonadota</taxon>
        <taxon>Gammaproteobacteria</taxon>
        <taxon>Alteromonadales</taxon>
        <taxon>Pseudoalteromonadaceae</taxon>
        <taxon>Pseudoalteromonas</taxon>
    </lineage>
</organism>
<keyword evidence="1" id="KW-0472">Membrane</keyword>
<evidence type="ECO:0000313" key="3">
    <source>
        <dbReference type="Proteomes" id="UP000016505"/>
    </source>
</evidence>
<evidence type="ECO:0000313" key="2">
    <source>
        <dbReference type="EMBL" id="ATC86473.1"/>
    </source>
</evidence>
<dbReference type="Proteomes" id="UP000016505">
    <property type="component" value="Chromosome I"/>
</dbReference>
<name>A0A290S305_9GAMM</name>
<sequence>MIKGFVSIILIVVLGITLLSVGLYRFAIQPEFSQTITFGLMCIGGLLSIYGLLAMFYRGLTKHSY</sequence>
<keyword evidence="1" id="KW-1133">Transmembrane helix</keyword>
<dbReference type="EMBL" id="CP011025">
    <property type="protein sequence ID" value="ATC86473.1"/>
    <property type="molecule type" value="Genomic_DNA"/>
</dbReference>
<evidence type="ECO:0000256" key="1">
    <source>
        <dbReference type="SAM" id="Phobius"/>
    </source>
</evidence>
<gene>
    <name evidence="2" type="ORF">PARC_a1921</name>
</gene>
<protein>
    <submittedName>
        <fullName evidence="2">Uncharacterized protein</fullName>
    </submittedName>
</protein>